<comment type="function">
    <text evidence="10">Probably acts as a heme chaperone, transferring heme to an unknown acceptor. Binds one molecule of heme per monomer, possibly covalently. Binds 1 [4Fe-4S] cluster. The cluster is coordinated with 3 cysteines and an exchangeable S-adenosyl-L-methionine.</text>
</comment>
<evidence type="ECO:0000256" key="3">
    <source>
        <dbReference type="ARBA" id="ARBA00017228"/>
    </source>
</evidence>
<evidence type="ECO:0000256" key="10">
    <source>
        <dbReference type="RuleBase" id="RU364116"/>
    </source>
</evidence>
<dbReference type="InterPro" id="IPR007197">
    <property type="entry name" value="rSAM"/>
</dbReference>
<dbReference type="SUPFAM" id="SSF102114">
    <property type="entry name" value="Radical SAM enzymes"/>
    <property type="match status" value="1"/>
</dbReference>
<dbReference type="Proteomes" id="UP000199537">
    <property type="component" value="Unassembled WGS sequence"/>
</dbReference>
<dbReference type="EMBL" id="FPCJ01000001">
    <property type="protein sequence ID" value="SFV32212.1"/>
    <property type="molecule type" value="Genomic_DNA"/>
</dbReference>
<keyword evidence="10" id="KW-0004">4Fe-4S</keyword>
<evidence type="ECO:0000256" key="6">
    <source>
        <dbReference type="ARBA" id="ARBA00022723"/>
    </source>
</evidence>
<evidence type="ECO:0000256" key="2">
    <source>
        <dbReference type="ARBA" id="ARBA00006100"/>
    </source>
</evidence>
<evidence type="ECO:0000313" key="13">
    <source>
        <dbReference type="Proteomes" id="UP000199537"/>
    </source>
</evidence>
<evidence type="ECO:0000259" key="11">
    <source>
        <dbReference type="PROSITE" id="PS51918"/>
    </source>
</evidence>
<proteinExistence type="inferred from homology"/>
<organism evidence="12 13">
    <name type="scientific">Thermoflavifilum thermophilum</name>
    <dbReference type="NCBI Taxonomy" id="1393122"/>
    <lineage>
        <taxon>Bacteria</taxon>
        <taxon>Pseudomonadati</taxon>
        <taxon>Bacteroidota</taxon>
        <taxon>Chitinophagia</taxon>
        <taxon>Chitinophagales</taxon>
        <taxon>Chitinophagaceae</taxon>
        <taxon>Thermoflavifilum</taxon>
    </lineage>
</organism>
<comment type="subcellular location">
    <subcellularLocation>
        <location evidence="10">Cytoplasm</location>
    </subcellularLocation>
</comment>
<dbReference type="InterPro" id="IPR013785">
    <property type="entry name" value="Aldolase_TIM"/>
</dbReference>
<dbReference type="InterPro" id="IPR058240">
    <property type="entry name" value="rSAM_sf"/>
</dbReference>
<comment type="cofactor">
    <cofactor evidence="1">
        <name>[4Fe-4S] cluster</name>
        <dbReference type="ChEBI" id="CHEBI:49883"/>
    </cofactor>
</comment>
<evidence type="ECO:0000256" key="5">
    <source>
        <dbReference type="ARBA" id="ARBA00022691"/>
    </source>
</evidence>
<gene>
    <name evidence="12" type="ORF">SAMN05660895_1275</name>
</gene>
<dbReference type="SMART" id="SM00729">
    <property type="entry name" value="Elp3"/>
    <property type="match status" value="1"/>
</dbReference>
<evidence type="ECO:0000256" key="8">
    <source>
        <dbReference type="ARBA" id="ARBA00023014"/>
    </source>
</evidence>
<evidence type="ECO:0000313" key="12">
    <source>
        <dbReference type="EMBL" id="SFV32212.1"/>
    </source>
</evidence>
<evidence type="ECO:0000256" key="4">
    <source>
        <dbReference type="ARBA" id="ARBA00022617"/>
    </source>
</evidence>
<keyword evidence="8 10" id="KW-0411">Iron-sulfur</keyword>
<feature type="domain" description="Radical SAM core" evidence="11">
    <location>
        <begin position="1"/>
        <end position="233"/>
    </location>
</feature>
<evidence type="ECO:0000256" key="7">
    <source>
        <dbReference type="ARBA" id="ARBA00023004"/>
    </source>
</evidence>
<keyword evidence="7 10" id="KW-0408">Iron</keyword>
<dbReference type="PROSITE" id="PS51918">
    <property type="entry name" value="RADICAL_SAM"/>
    <property type="match status" value="1"/>
</dbReference>
<dbReference type="GO" id="GO:0051539">
    <property type="term" value="F:4 iron, 4 sulfur cluster binding"/>
    <property type="evidence" value="ECO:0007669"/>
    <property type="project" value="UniProtKB-UniRule"/>
</dbReference>
<evidence type="ECO:0000256" key="1">
    <source>
        <dbReference type="ARBA" id="ARBA00001966"/>
    </source>
</evidence>
<accession>A0A1I7NC29</accession>
<dbReference type="Pfam" id="PF04055">
    <property type="entry name" value="Radical_SAM"/>
    <property type="match status" value="1"/>
</dbReference>
<dbReference type="STRING" id="1393122.SAMN05660895_1275"/>
<sequence length="385" mass="44405">MGMAGFYLHIPFCRQACYYCNFHFSTSLAAMDEMVQAMQMEIRMHASAWNKHHFESLYFGGGTPSLLSEKHLHALLETIYANYDIDPQAEITLEANPDDMTSDKLRLWKQAGINRLSIGVQTLSNDLLRALHRSHDAKQATASIQLALDAGFENISTDLIYGIPGLTDAYWVDEIKQLLALQIPHLSCYALTIEPRTALDHLISKQKFPQVDDEQVARQYLMLLDILESAGYEAYEISSFAKPGFRSRHNSLYWQGVPYLGIGPSAHSYQPPYRRWNIAHNRKYIQSIQQQQLPYEEECLTIAMQYNEYVMLRLRTQEGVHVKEMETMFGSSYVQYFQQQIQPWILSHHVVCQDTHYVLSREGRLFADRIAASLFMTDEETQIKV</sequence>
<dbReference type="SFLD" id="SFLDF00562">
    <property type="entry name" value="HemN-like__clustered_with_heat"/>
    <property type="match status" value="1"/>
</dbReference>
<dbReference type="Gene3D" id="3.20.20.70">
    <property type="entry name" value="Aldolase class I"/>
    <property type="match status" value="1"/>
</dbReference>
<dbReference type="InterPro" id="IPR006638">
    <property type="entry name" value="Elp3/MiaA/NifB-like_rSAM"/>
</dbReference>
<dbReference type="PANTHER" id="PTHR13932">
    <property type="entry name" value="COPROPORPHYRINIGEN III OXIDASE"/>
    <property type="match status" value="1"/>
</dbReference>
<keyword evidence="5 10" id="KW-0949">S-adenosyl-L-methionine</keyword>
<protein>
    <recommendedName>
        <fullName evidence="3 10">Heme chaperone HemW</fullName>
    </recommendedName>
</protein>
<dbReference type="AlphaFoldDB" id="A0A1I7NC29"/>
<dbReference type="InterPro" id="IPR010723">
    <property type="entry name" value="HemN_C"/>
</dbReference>
<dbReference type="SFLD" id="SFLDG01082">
    <property type="entry name" value="B12-binding_domain_containing"/>
    <property type="match status" value="1"/>
</dbReference>
<keyword evidence="13" id="KW-1185">Reference proteome</keyword>
<dbReference type="SFLD" id="SFLDF00288">
    <property type="entry name" value="HemN-like__clustered_with_nucl"/>
    <property type="match status" value="1"/>
</dbReference>
<comment type="similarity">
    <text evidence="2">Belongs to the anaerobic coproporphyrinogen-III oxidase family. HemW subfamily.</text>
</comment>
<keyword evidence="9 10" id="KW-0143">Chaperone</keyword>
<dbReference type="SFLD" id="SFLDS00029">
    <property type="entry name" value="Radical_SAM"/>
    <property type="match status" value="1"/>
</dbReference>
<dbReference type="GO" id="GO:0004109">
    <property type="term" value="F:coproporphyrinogen oxidase activity"/>
    <property type="evidence" value="ECO:0007669"/>
    <property type="project" value="InterPro"/>
</dbReference>
<dbReference type="GO" id="GO:0006779">
    <property type="term" value="P:porphyrin-containing compound biosynthetic process"/>
    <property type="evidence" value="ECO:0007669"/>
    <property type="project" value="InterPro"/>
</dbReference>
<dbReference type="GO" id="GO:0046872">
    <property type="term" value="F:metal ion binding"/>
    <property type="evidence" value="ECO:0007669"/>
    <property type="project" value="UniProtKB-UniRule"/>
</dbReference>
<dbReference type="NCBIfam" id="TIGR00539">
    <property type="entry name" value="hemN_rel"/>
    <property type="match status" value="1"/>
</dbReference>
<name>A0A1I7NC29_9BACT</name>
<evidence type="ECO:0000256" key="9">
    <source>
        <dbReference type="ARBA" id="ARBA00023186"/>
    </source>
</evidence>
<dbReference type="PANTHER" id="PTHR13932:SF5">
    <property type="entry name" value="RADICAL S-ADENOSYL METHIONINE DOMAIN-CONTAINING PROTEIN 1, MITOCHONDRIAL"/>
    <property type="match status" value="1"/>
</dbReference>
<keyword evidence="10" id="KW-0963">Cytoplasm</keyword>
<dbReference type="InterPro" id="IPR034505">
    <property type="entry name" value="Coproporphyrinogen-III_oxidase"/>
</dbReference>
<dbReference type="SFLD" id="SFLDG01065">
    <property type="entry name" value="anaerobic_coproporphyrinogen-I"/>
    <property type="match status" value="1"/>
</dbReference>
<dbReference type="Pfam" id="PF06969">
    <property type="entry name" value="HemN_C"/>
    <property type="match status" value="1"/>
</dbReference>
<dbReference type="GO" id="GO:0005737">
    <property type="term" value="C:cytoplasm"/>
    <property type="evidence" value="ECO:0007669"/>
    <property type="project" value="UniProtKB-SubCell"/>
</dbReference>
<reference evidence="13" key="1">
    <citation type="submission" date="2016-10" db="EMBL/GenBank/DDBJ databases">
        <authorList>
            <person name="Varghese N."/>
            <person name="Submissions S."/>
        </authorList>
    </citation>
    <scope>NUCLEOTIDE SEQUENCE [LARGE SCALE GENOMIC DNA]</scope>
    <source>
        <strain evidence="13">DSM 14807</strain>
    </source>
</reference>
<dbReference type="InterPro" id="IPR004559">
    <property type="entry name" value="HemW-like"/>
</dbReference>
<keyword evidence="6 10" id="KW-0479">Metal-binding</keyword>
<keyword evidence="4 10" id="KW-0349">Heme</keyword>